<feature type="compositionally biased region" description="Basic and acidic residues" evidence="1">
    <location>
        <begin position="26"/>
        <end position="40"/>
    </location>
</feature>
<keyword evidence="3" id="KW-1185">Reference proteome</keyword>
<feature type="region of interest" description="Disordered" evidence="1">
    <location>
        <begin position="18"/>
        <end position="69"/>
    </location>
</feature>
<feature type="compositionally biased region" description="Polar residues" evidence="1">
    <location>
        <begin position="57"/>
        <end position="69"/>
    </location>
</feature>
<dbReference type="EMBL" id="OX395139">
    <property type="protein sequence ID" value="CAI5792133.1"/>
    <property type="molecule type" value="Genomic_DNA"/>
</dbReference>
<accession>A0AA35LAC5</accession>
<evidence type="ECO:0000313" key="2">
    <source>
        <dbReference type="EMBL" id="CAI5792133.1"/>
    </source>
</evidence>
<dbReference type="PANTHER" id="PTHR34927">
    <property type="entry name" value="IQ DOMAIN-CONTAINING PROTEIN K"/>
    <property type="match status" value="1"/>
</dbReference>
<dbReference type="CDD" id="cd22969">
    <property type="entry name" value="DD_IQCK"/>
    <property type="match status" value="1"/>
</dbReference>
<dbReference type="InterPro" id="IPR043408">
    <property type="entry name" value="IQCK"/>
</dbReference>
<evidence type="ECO:0000256" key="1">
    <source>
        <dbReference type="SAM" id="MobiDB-lite"/>
    </source>
</evidence>
<evidence type="ECO:0000313" key="3">
    <source>
        <dbReference type="Proteomes" id="UP001178461"/>
    </source>
</evidence>
<sequence length="302" mass="34802">MEELPAPNLWEQICAEFEAMQPPHPDTLDQKREVAPEPKQEPVVASQEAPVGAETSPDLSGDQSKSPLTDESIAAKTPSLLSLPTSPELPDLKTCTPRELLECYIFPVLLPGMAELLHQAKKEKCFERKRTRFIALDFLTEWLYNHNPKRKDEPFVEFFEIPFVKEWLKDHPRPPIPLSLLLTEEEAGNIIQSFWRGYRVRCEPEVQELRQWQKHLRETKNIIKRVREFWAKQEKKVGTKLEDSVQPSPVRSKQAVVEILPEPEVTTVTEKEEENQTLPVLTDENPQMVQISWASTRGLALQ</sequence>
<organism evidence="2 3">
    <name type="scientific">Podarcis lilfordi</name>
    <name type="common">Lilford's wall lizard</name>
    <dbReference type="NCBI Taxonomy" id="74358"/>
    <lineage>
        <taxon>Eukaryota</taxon>
        <taxon>Metazoa</taxon>
        <taxon>Chordata</taxon>
        <taxon>Craniata</taxon>
        <taxon>Vertebrata</taxon>
        <taxon>Euteleostomi</taxon>
        <taxon>Lepidosauria</taxon>
        <taxon>Squamata</taxon>
        <taxon>Bifurcata</taxon>
        <taxon>Unidentata</taxon>
        <taxon>Episquamata</taxon>
        <taxon>Laterata</taxon>
        <taxon>Lacertibaenia</taxon>
        <taxon>Lacertidae</taxon>
        <taxon>Podarcis</taxon>
    </lineage>
</organism>
<protein>
    <submittedName>
        <fullName evidence="2">IQ motif containing K</fullName>
    </submittedName>
</protein>
<dbReference type="AlphaFoldDB" id="A0AA35LAC5"/>
<gene>
    <name evidence="2" type="ORF">PODLI_1B016013</name>
</gene>
<reference evidence="2" key="1">
    <citation type="submission" date="2022-12" db="EMBL/GenBank/DDBJ databases">
        <authorList>
            <person name="Alioto T."/>
            <person name="Alioto T."/>
            <person name="Gomez Garrido J."/>
        </authorList>
    </citation>
    <scope>NUCLEOTIDE SEQUENCE</scope>
</reference>
<dbReference type="Proteomes" id="UP001178461">
    <property type="component" value="Chromosome 14"/>
</dbReference>
<dbReference type="PANTHER" id="PTHR34927:SF1">
    <property type="entry name" value="IQ DOMAIN-CONTAINING PROTEIN K"/>
    <property type="match status" value="1"/>
</dbReference>
<proteinExistence type="predicted"/>
<name>A0AA35LAC5_9SAUR</name>